<dbReference type="GO" id="GO:0005615">
    <property type="term" value="C:extracellular space"/>
    <property type="evidence" value="ECO:0000318"/>
    <property type="project" value="GO_Central"/>
</dbReference>
<dbReference type="RefSeq" id="XP_016460014.1">
    <property type="nucleotide sequence ID" value="XM_016604528.1"/>
</dbReference>
<keyword evidence="1" id="KW-0732">Signal</keyword>
<proteinExistence type="predicted"/>
<dbReference type="PaxDb" id="4097-A0A1S3Z6N7"/>
<dbReference type="Proteomes" id="UP000790787">
    <property type="component" value="Chromosome 20"/>
</dbReference>
<sequence length="124" mass="14108">MSVPIRVITLLLLLILIAQSLSYTTSYQGSNFATKRCNFIPNSERLYIIRENKLSGRNLAFSEKVKENITVESKQAENIANVKGQEITRTRRLISLVGDQKKMGGYVVFTADYKLPRHHPPKNN</sequence>
<dbReference type="GO" id="GO:0010628">
    <property type="term" value="P:positive regulation of gene expression"/>
    <property type="evidence" value="ECO:0000318"/>
    <property type="project" value="GO_Central"/>
</dbReference>
<reference evidence="3" key="2">
    <citation type="submission" date="2025-08" db="UniProtKB">
        <authorList>
            <consortium name="RefSeq"/>
        </authorList>
    </citation>
    <scope>IDENTIFICATION</scope>
    <source>
        <tissue evidence="3">Leaf</tissue>
    </source>
</reference>
<feature type="signal peptide" evidence="1">
    <location>
        <begin position="1"/>
        <end position="22"/>
    </location>
</feature>
<dbReference type="InterPro" id="IPR038804">
    <property type="entry name" value="RGF3"/>
</dbReference>
<dbReference type="AlphaFoldDB" id="A0A1S3Z6N7"/>
<dbReference type="GeneID" id="107783548"/>
<dbReference type="KEGG" id="nta:107783548"/>
<protein>
    <submittedName>
        <fullName evidence="3">Uncharacterized protein LOC107783548</fullName>
    </submittedName>
</protein>
<dbReference type="RefSeq" id="XP_016460014.1">
    <property type="nucleotide sequence ID" value="XM_016604528.2"/>
</dbReference>
<dbReference type="GO" id="GO:0030154">
    <property type="term" value="P:cell differentiation"/>
    <property type="evidence" value="ECO:0000318"/>
    <property type="project" value="GO_Central"/>
</dbReference>
<dbReference type="GO" id="GO:0008284">
    <property type="term" value="P:positive regulation of cell population proliferation"/>
    <property type="evidence" value="ECO:0000318"/>
    <property type="project" value="GO_Central"/>
</dbReference>
<gene>
    <name evidence="3" type="primary">LOC107783548</name>
</gene>
<name>A0A1S3Z6N7_TOBAC</name>
<evidence type="ECO:0000256" key="1">
    <source>
        <dbReference type="SAM" id="SignalP"/>
    </source>
</evidence>
<feature type="chain" id="PRO_5010175553" evidence="1">
    <location>
        <begin position="23"/>
        <end position="124"/>
    </location>
</feature>
<dbReference type="OrthoDB" id="1222551at2759"/>
<organism evidence="2 3">
    <name type="scientific">Nicotiana tabacum</name>
    <name type="common">Common tobacco</name>
    <dbReference type="NCBI Taxonomy" id="4097"/>
    <lineage>
        <taxon>Eukaryota</taxon>
        <taxon>Viridiplantae</taxon>
        <taxon>Streptophyta</taxon>
        <taxon>Embryophyta</taxon>
        <taxon>Tracheophyta</taxon>
        <taxon>Spermatophyta</taxon>
        <taxon>Magnoliopsida</taxon>
        <taxon>eudicotyledons</taxon>
        <taxon>Gunneridae</taxon>
        <taxon>Pentapetalae</taxon>
        <taxon>asterids</taxon>
        <taxon>lamiids</taxon>
        <taxon>Solanales</taxon>
        <taxon>Solanaceae</taxon>
        <taxon>Nicotianoideae</taxon>
        <taxon>Nicotianeae</taxon>
        <taxon>Nicotiana</taxon>
    </lineage>
</organism>
<evidence type="ECO:0000313" key="2">
    <source>
        <dbReference type="Proteomes" id="UP000790787"/>
    </source>
</evidence>
<dbReference type="PANTHER" id="PTHR36313">
    <property type="entry name" value="ROOT MERISTEM GROWTH FACTOR 2"/>
    <property type="match status" value="1"/>
</dbReference>
<dbReference type="PANTHER" id="PTHR36313:SF1">
    <property type="entry name" value="PROTEIN GOLVEN 11-RELATED"/>
    <property type="match status" value="1"/>
</dbReference>
<accession>A0A1S3Z6N7</accession>
<dbReference type="GO" id="GO:0010082">
    <property type="term" value="P:regulation of root meristem growth"/>
    <property type="evidence" value="ECO:0007669"/>
    <property type="project" value="InterPro"/>
</dbReference>
<evidence type="ECO:0000313" key="3">
    <source>
        <dbReference type="RefSeq" id="XP_016460014.1"/>
    </source>
</evidence>
<dbReference type="GO" id="GO:0008083">
    <property type="term" value="F:growth factor activity"/>
    <property type="evidence" value="ECO:0000318"/>
    <property type="project" value="GO_Central"/>
</dbReference>
<reference evidence="2" key="1">
    <citation type="journal article" date="2014" name="Nat. Commun.">
        <title>The tobacco genome sequence and its comparison with those of tomato and potato.</title>
        <authorList>
            <person name="Sierro N."/>
            <person name="Battey J.N."/>
            <person name="Ouadi S."/>
            <person name="Bakaher N."/>
            <person name="Bovet L."/>
            <person name="Willig A."/>
            <person name="Goepfert S."/>
            <person name="Peitsch M.C."/>
            <person name="Ivanov N.V."/>
        </authorList>
    </citation>
    <scope>NUCLEOTIDE SEQUENCE [LARGE SCALE GENOMIC DNA]</scope>
</reference>
<keyword evidence="2" id="KW-1185">Reference proteome</keyword>